<dbReference type="STRING" id="1346286.SAMN05444362_10945"/>
<keyword evidence="8" id="KW-1185">Reference proteome</keyword>
<dbReference type="Gene3D" id="3.20.20.70">
    <property type="entry name" value="Aldolase class I"/>
    <property type="match status" value="1"/>
</dbReference>
<dbReference type="RefSeq" id="WP_082141902.1">
    <property type="nucleotide sequence ID" value="NZ_BBXL01000008.1"/>
</dbReference>
<dbReference type="PANTHER" id="PTHR11228">
    <property type="entry name" value="RADICAL SAM DOMAIN PROTEIN"/>
    <property type="match status" value="1"/>
</dbReference>
<dbReference type="EMBL" id="FQUC01000009">
    <property type="protein sequence ID" value="SHF70044.1"/>
    <property type="molecule type" value="Genomic_DNA"/>
</dbReference>
<dbReference type="SFLD" id="SFLDS00029">
    <property type="entry name" value="Radical_SAM"/>
    <property type="match status" value="1"/>
</dbReference>
<dbReference type="InterPro" id="IPR050377">
    <property type="entry name" value="Radical_SAM_PqqE_MftC-like"/>
</dbReference>
<dbReference type="AlphaFoldDB" id="A0A1M5DT45"/>
<dbReference type="OrthoDB" id="9782387at2"/>
<evidence type="ECO:0000256" key="5">
    <source>
        <dbReference type="ARBA" id="ARBA00023014"/>
    </source>
</evidence>
<dbReference type="Pfam" id="PF04230">
    <property type="entry name" value="PS_pyruv_trans"/>
    <property type="match status" value="1"/>
</dbReference>
<dbReference type="SUPFAM" id="SSF102114">
    <property type="entry name" value="Radical SAM enzymes"/>
    <property type="match status" value="1"/>
</dbReference>
<keyword evidence="5" id="KW-0411">Iron-sulfur</keyword>
<dbReference type="InterPro" id="IPR058240">
    <property type="entry name" value="rSAM_sf"/>
</dbReference>
<dbReference type="GO" id="GO:0003824">
    <property type="term" value="F:catalytic activity"/>
    <property type="evidence" value="ECO:0007669"/>
    <property type="project" value="InterPro"/>
</dbReference>
<comment type="cofactor">
    <cofactor evidence="1">
        <name>[4Fe-4S] cluster</name>
        <dbReference type="ChEBI" id="CHEBI:49883"/>
    </cofactor>
</comment>
<dbReference type="SFLD" id="SFLDG01067">
    <property type="entry name" value="SPASM/twitch_domain_containing"/>
    <property type="match status" value="1"/>
</dbReference>
<evidence type="ECO:0000256" key="2">
    <source>
        <dbReference type="ARBA" id="ARBA00022691"/>
    </source>
</evidence>
<evidence type="ECO:0000256" key="1">
    <source>
        <dbReference type="ARBA" id="ARBA00001966"/>
    </source>
</evidence>
<dbReference type="GO" id="GO:0051536">
    <property type="term" value="F:iron-sulfur cluster binding"/>
    <property type="evidence" value="ECO:0007669"/>
    <property type="project" value="UniProtKB-KW"/>
</dbReference>
<sequence length="741" mass="85368">MKQVVKNIILPFFQNTSIYKRWREHQDKQWQITILNELKKRENEKSKISHKIEVVNLNADDVCNSRCVMCNIWKQKKQYEVSPDDLVKILNDPLYKDVKHIGVTGGEPTLREDLSLLYESLFKALPEMEGASIITNCIKSDVVIKRIEEVIDMCERYNKSFSMMVSLDGYGEVHDKVRRIKGNFESAIKVLNHFRNKGIGVVTGTTISKVNVWDVDELLDYLKENNISGRFRIAEFIKRLYNDENEDIIRNFDEDEKYHLILFFYKLIMTYEKNGTYQRTYRSIINILSGGSRLIGCPYHSEGVVLNSRGEVSYCAPKSKIIGNALEDSSLKLYESNLDERSRIRRENCDDCIHDYHAPVTYKEKAAEFEEVNWRLAIQLDAKYKSSVFNKVDAAKVNNSNPQFFITGWYGTETVGDKAILGQVIIDLYQQYGKDIDIVVSSIYPLITKRTMSELGFDHVKVVFVYSKDFVSYIKGSESVIIGGGPLMDLEDLAIPLYAFRIAKSHNLKTVIAGCGLGPLMFVKYQDAVKEILNLADIIQLRDWKSVELANDWTGGGKNIEMVGDPAKRYLSRYKNKAFEPKDKKVLSCFLRELTTEYAIESLEEFESVRNKFESALATYIKQKAIEIGADEIYLDHMHNFQVGNDDRDFSRRFIRTYFSDFQIPISYNKKLSTVDSIVETMKTSTVNICMRFHSVVFAHTLETNFLAVDYTRGGKIQNYLTDNSCLDRLISVDDIIKHGN</sequence>
<evidence type="ECO:0000313" key="7">
    <source>
        <dbReference type="EMBL" id="SHF70044.1"/>
    </source>
</evidence>
<dbReference type="GO" id="GO:0046872">
    <property type="term" value="F:metal ion binding"/>
    <property type="evidence" value="ECO:0007669"/>
    <property type="project" value="UniProtKB-KW"/>
</dbReference>
<evidence type="ECO:0000259" key="6">
    <source>
        <dbReference type="PROSITE" id="PS51918"/>
    </source>
</evidence>
<keyword evidence="3" id="KW-0479">Metal-binding</keyword>
<gene>
    <name evidence="7" type="ORF">SAMN05444362_10945</name>
</gene>
<keyword evidence="4" id="KW-0408">Iron</keyword>
<protein>
    <submittedName>
        <fullName evidence="7">Radical SAM superfamily enzyme, MoaA/NifB/PqqE/SkfB family</fullName>
    </submittedName>
</protein>
<keyword evidence="2" id="KW-0949">S-adenosyl-L-methionine</keyword>
<dbReference type="InterPro" id="IPR013785">
    <property type="entry name" value="Aldolase_TIM"/>
</dbReference>
<feature type="domain" description="Radical SAM core" evidence="6">
    <location>
        <begin position="47"/>
        <end position="272"/>
    </location>
</feature>
<accession>A0A1M5DT45</accession>
<reference evidence="8" key="1">
    <citation type="submission" date="2016-11" db="EMBL/GenBank/DDBJ databases">
        <authorList>
            <person name="Varghese N."/>
            <person name="Submissions S."/>
        </authorList>
    </citation>
    <scope>NUCLEOTIDE SEQUENCE [LARGE SCALE GENOMIC DNA]</scope>
    <source>
        <strain evidence="8">DSM 27370</strain>
    </source>
</reference>
<dbReference type="InterPro" id="IPR007345">
    <property type="entry name" value="Polysacch_pyruvyl_Trfase"/>
</dbReference>
<evidence type="ECO:0000256" key="4">
    <source>
        <dbReference type="ARBA" id="ARBA00023004"/>
    </source>
</evidence>
<evidence type="ECO:0000313" key="8">
    <source>
        <dbReference type="Proteomes" id="UP000184480"/>
    </source>
</evidence>
<dbReference type="InterPro" id="IPR007197">
    <property type="entry name" value="rSAM"/>
</dbReference>
<dbReference type="Proteomes" id="UP000184480">
    <property type="component" value="Unassembled WGS sequence"/>
</dbReference>
<organism evidence="7 8">
    <name type="scientific">Dysgonomonas macrotermitis</name>
    <dbReference type="NCBI Taxonomy" id="1346286"/>
    <lineage>
        <taxon>Bacteria</taxon>
        <taxon>Pseudomonadati</taxon>
        <taxon>Bacteroidota</taxon>
        <taxon>Bacteroidia</taxon>
        <taxon>Bacteroidales</taxon>
        <taxon>Dysgonomonadaceae</taxon>
        <taxon>Dysgonomonas</taxon>
    </lineage>
</organism>
<dbReference type="CDD" id="cd01335">
    <property type="entry name" value="Radical_SAM"/>
    <property type="match status" value="1"/>
</dbReference>
<proteinExistence type="predicted"/>
<dbReference type="PANTHER" id="PTHR11228:SF7">
    <property type="entry name" value="PQQA PEPTIDE CYCLASE"/>
    <property type="match status" value="1"/>
</dbReference>
<evidence type="ECO:0000256" key="3">
    <source>
        <dbReference type="ARBA" id="ARBA00022723"/>
    </source>
</evidence>
<dbReference type="PROSITE" id="PS51918">
    <property type="entry name" value="RADICAL_SAM"/>
    <property type="match status" value="1"/>
</dbReference>
<dbReference type="Pfam" id="PF04055">
    <property type="entry name" value="Radical_SAM"/>
    <property type="match status" value="1"/>
</dbReference>
<name>A0A1M5DT45_9BACT</name>